<evidence type="ECO:0000259" key="2">
    <source>
        <dbReference type="Pfam" id="PF04909"/>
    </source>
</evidence>
<sequence length="280" mass="31108">MTAPRIDAHLHLWDLDEGGYSWLGPQHGHIFRSFTAIEAEALMGQYGIDSAILVQAEDSQQDTDAMLRTARTETWVRGVVAWVPLDDDLAAEAEIERLSSEPVVCGLRHLVHDDPREGFLELPAVRRSLRRAAAAGLAFDVPDAWPRHLQQTVDLARAVPELTVVLDHLGKPPLEAGKENFRPWRDSMRALAALPNTAAKVSGLRLPGVPYTKEAIRPAWEEALNTFGPQRLMLGSDWPVSLMGGPYSESLQVLDDLVDELSPNEQQWLRSRSAESAYKL</sequence>
<comment type="similarity">
    <text evidence="1">Belongs to the metallo-dependent hydrolases superfamily.</text>
</comment>
<protein>
    <submittedName>
        <fullName evidence="3">L-fuconolactonase</fullName>
    </submittedName>
</protein>
<dbReference type="PANTHER" id="PTHR43569">
    <property type="entry name" value="AMIDOHYDROLASE"/>
    <property type="match status" value="1"/>
</dbReference>
<dbReference type="InterPro" id="IPR052350">
    <property type="entry name" value="Metallo-dep_Lactonases"/>
</dbReference>
<dbReference type="EMBL" id="LT629779">
    <property type="protein sequence ID" value="SDS59750.1"/>
    <property type="molecule type" value="Genomic_DNA"/>
</dbReference>
<dbReference type="InterPro" id="IPR032466">
    <property type="entry name" value="Metal_Hydrolase"/>
</dbReference>
<accession>A0A1H1THS8</accession>
<name>A0A1H1THS8_9MICC</name>
<dbReference type="GO" id="GO:0016787">
    <property type="term" value="F:hydrolase activity"/>
    <property type="evidence" value="ECO:0007669"/>
    <property type="project" value="InterPro"/>
</dbReference>
<feature type="domain" description="Amidohydrolase-related" evidence="2">
    <location>
        <begin position="6"/>
        <end position="279"/>
    </location>
</feature>
<proteinExistence type="inferred from homology"/>
<dbReference type="OrthoDB" id="5450317at2"/>
<dbReference type="Gene3D" id="3.20.20.140">
    <property type="entry name" value="Metal-dependent hydrolases"/>
    <property type="match status" value="1"/>
</dbReference>
<evidence type="ECO:0000313" key="4">
    <source>
        <dbReference type="Proteomes" id="UP000198751"/>
    </source>
</evidence>
<organism evidence="3 4">
    <name type="scientific">Pseudarthrobacter equi</name>
    <dbReference type="NCBI Taxonomy" id="728066"/>
    <lineage>
        <taxon>Bacteria</taxon>
        <taxon>Bacillati</taxon>
        <taxon>Actinomycetota</taxon>
        <taxon>Actinomycetes</taxon>
        <taxon>Micrococcales</taxon>
        <taxon>Micrococcaceae</taxon>
        <taxon>Pseudarthrobacter</taxon>
    </lineage>
</organism>
<evidence type="ECO:0000313" key="3">
    <source>
        <dbReference type="EMBL" id="SDS59750.1"/>
    </source>
</evidence>
<dbReference type="SUPFAM" id="SSF51556">
    <property type="entry name" value="Metallo-dependent hydrolases"/>
    <property type="match status" value="1"/>
</dbReference>
<dbReference type="InterPro" id="IPR006680">
    <property type="entry name" value="Amidohydro-rel"/>
</dbReference>
<evidence type="ECO:0000256" key="1">
    <source>
        <dbReference type="ARBA" id="ARBA00038310"/>
    </source>
</evidence>
<dbReference type="RefSeq" id="WP_091717130.1">
    <property type="nucleotide sequence ID" value="NZ_LT629779.1"/>
</dbReference>
<reference evidence="4" key="1">
    <citation type="submission" date="2016-10" db="EMBL/GenBank/DDBJ databases">
        <authorList>
            <person name="Varghese N."/>
            <person name="Submissions S."/>
        </authorList>
    </citation>
    <scope>NUCLEOTIDE SEQUENCE [LARGE SCALE GENOMIC DNA]</scope>
    <source>
        <strain evidence="4">IMMIB L-1606</strain>
    </source>
</reference>
<keyword evidence="4" id="KW-1185">Reference proteome</keyword>
<dbReference type="Pfam" id="PF04909">
    <property type="entry name" value="Amidohydro_2"/>
    <property type="match status" value="1"/>
</dbReference>
<dbReference type="Proteomes" id="UP000198751">
    <property type="component" value="Chromosome I"/>
</dbReference>
<gene>
    <name evidence="3" type="ORF">SAMN04489743_0415</name>
</gene>
<dbReference type="PANTHER" id="PTHR43569:SF2">
    <property type="entry name" value="AMIDOHYDROLASE-RELATED DOMAIN-CONTAINING PROTEIN"/>
    <property type="match status" value="1"/>
</dbReference>
<dbReference type="AlphaFoldDB" id="A0A1H1THS8"/>